<dbReference type="PANTHER" id="PTHR23030:SF39">
    <property type="entry name" value="PROGRAMMED CELL DEATH 6-INTERACTING PROTEIN"/>
    <property type="match status" value="1"/>
</dbReference>
<feature type="compositionally biased region" description="Polar residues" evidence="2">
    <location>
        <begin position="787"/>
        <end position="806"/>
    </location>
</feature>
<evidence type="ECO:0000313" key="4">
    <source>
        <dbReference type="EMBL" id="TDL25855.1"/>
    </source>
</evidence>
<dbReference type="Pfam" id="PF03097">
    <property type="entry name" value="BRO1"/>
    <property type="match status" value="1"/>
</dbReference>
<dbReference type="CDD" id="cd09241">
    <property type="entry name" value="BRO1_ScRim20-like"/>
    <property type="match status" value="1"/>
</dbReference>
<dbReference type="InterPro" id="IPR004328">
    <property type="entry name" value="BRO1_dom"/>
</dbReference>
<dbReference type="Proteomes" id="UP000294933">
    <property type="component" value="Unassembled WGS sequence"/>
</dbReference>
<dbReference type="SMART" id="SM01041">
    <property type="entry name" value="BRO1"/>
    <property type="match status" value="1"/>
</dbReference>
<dbReference type="EMBL" id="ML170163">
    <property type="protein sequence ID" value="TDL25855.1"/>
    <property type="molecule type" value="Genomic_DNA"/>
</dbReference>
<dbReference type="PROSITE" id="PS51180">
    <property type="entry name" value="BRO1"/>
    <property type="match status" value="1"/>
</dbReference>
<feature type="domain" description="BRO1" evidence="3">
    <location>
        <begin position="3"/>
        <end position="403"/>
    </location>
</feature>
<dbReference type="InterPro" id="IPR025304">
    <property type="entry name" value="ALIX_V_dom"/>
</dbReference>
<dbReference type="InterPro" id="IPR038499">
    <property type="entry name" value="BRO1_sf"/>
</dbReference>
<comment type="similarity">
    <text evidence="1">Belongs to the palA/RIM20 family.</text>
</comment>
<dbReference type="STRING" id="50990.A0A4Y7QEM5"/>
<dbReference type="VEuPathDB" id="FungiDB:BD410DRAFT_743755"/>
<evidence type="ECO:0000259" key="3">
    <source>
        <dbReference type="PROSITE" id="PS51180"/>
    </source>
</evidence>
<proteinExistence type="inferred from homology"/>
<reference evidence="4 5" key="1">
    <citation type="submission" date="2018-06" db="EMBL/GenBank/DDBJ databases">
        <title>A transcriptomic atlas of mushroom development highlights an independent origin of complex multicellularity.</title>
        <authorList>
            <consortium name="DOE Joint Genome Institute"/>
            <person name="Krizsan K."/>
            <person name="Almasi E."/>
            <person name="Merenyi Z."/>
            <person name="Sahu N."/>
            <person name="Viragh M."/>
            <person name="Koszo T."/>
            <person name="Mondo S."/>
            <person name="Kiss B."/>
            <person name="Balint B."/>
            <person name="Kues U."/>
            <person name="Barry K."/>
            <person name="Hegedus J.C."/>
            <person name="Henrissat B."/>
            <person name="Johnson J."/>
            <person name="Lipzen A."/>
            <person name="Ohm R."/>
            <person name="Nagy I."/>
            <person name="Pangilinan J."/>
            <person name="Yan J."/>
            <person name="Xiong Y."/>
            <person name="Grigoriev I.V."/>
            <person name="Hibbett D.S."/>
            <person name="Nagy L.G."/>
        </authorList>
    </citation>
    <scope>NUCLEOTIDE SEQUENCE [LARGE SCALE GENOMIC DNA]</scope>
    <source>
        <strain evidence="4 5">SZMC22713</strain>
    </source>
</reference>
<evidence type="ECO:0000313" key="5">
    <source>
        <dbReference type="Proteomes" id="UP000294933"/>
    </source>
</evidence>
<dbReference type="OrthoDB" id="64867at2759"/>
<dbReference type="Gene3D" id="1.20.140.50">
    <property type="entry name" value="alix/aip1 like domains"/>
    <property type="match status" value="1"/>
</dbReference>
<dbReference type="Gene3D" id="1.25.40.280">
    <property type="entry name" value="alix/aip1 like domains"/>
    <property type="match status" value="1"/>
</dbReference>
<organism evidence="4 5">
    <name type="scientific">Rickenella mellea</name>
    <dbReference type="NCBI Taxonomy" id="50990"/>
    <lineage>
        <taxon>Eukaryota</taxon>
        <taxon>Fungi</taxon>
        <taxon>Dikarya</taxon>
        <taxon>Basidiomycota</taxon>
        <taxon>Agaricomycotina</taxon>
        <taxon>Agaricomycetes</taxon>
        <taxon>Hymenochaetales</taxon>
        <taxon>Rickenellaceae</taxon>
        <taxon>Rickenella</taxon>
    </lineage>
</organism>
<dbReference type="Gene3D" id="1.20.120.560">
    <property type="entry name" value="alix/aip1 in complex with the ypdl late domain"/>
    <property type="match status" value="1"/>
</dbReference>
<evidence type="ECO:0000256" key="2">
    <source>
        <dbReference type="SAM" id="MobiDB-lite"/>
    </source>
</evidence>
<dbReference type="GO" id="GO:0005768">
    <property type="term" value="C:endosome"/>
    <property type="evidence" value="ECO:0007669"/>
    <property type="project" value="TreeGrafter"/>
</dbReference>
<name>A0A4Y7QEM5_9AGAM</name>
<dbReference type="PANTHER" id="PTHR23030">
    <property type="entry name" value="PCD6 INTERACTING PROTEIN-RELATED"/>
    <property type="match status" value="1"/>
</dbReference>
<sequence length="817" mass="91886">MSNQVSIPFKTTSPIPIKQAISDYILSNHPYTSPDAFAWDITQWEQLRSNCNDGAVRVDKTQAFIKYHAQLVFILTKLPSDIGLSIPYHSAFSPSSPPESISSLVYERAALLFNLAATYSQLALSEDRSHPDGIKRGTVYYQNAAGTLSYLINNVIPVLAESLPNRQPPVDLSIPFLRGLEYLMLAQAQECAWQRAVMDQYKNGVIAKLSAKAASLYRSSLATFRDAPSSAKVSIPPEWLVHIETKQYHFSAAAQYRKSIDDLEGNRYGQELARLLEAQASAKKGYDIARRGLASKPVLQDIKSLLDIVEKSVKRAECDNDLIYHEDVPPSSALNPIQEAGVAQSIVPPGLQDPKSAVGGDGVVFGDLVGWGARVAIDIYRDRRENWLKAEVYDRVEELDDVVSQTLQALNLPASLDALDRPIGLPPSLLKKAEEVRQEDGPSRVDKSIANVEMLAEQNRTLLDEAMDLLDEEASEDEHVRKQTTRPLQRPLSYEANKELTSKEKRYRQILEQAAESDELVKDKWAEWEDIITRLTFEEADLEKWVPSSTARKYNNPQTQTHARALRVHLEALDDVQRSRAQIVQRARQLADADNIQPRIMREASAIERWTEVEPVMFEDTIDQELSKYEKFKDAVDDGQAKQAEILEDVKLRTEQFLLTRRDDKSVKDREHALQSLDLAYHKYREITRNLDEGLKFYNDLANILSMFKEACKAFVRSRRDEVTTSVLSESLSQTRISQNDIPAMAGVTTHRVGSPPARTKDEHAPATRNPKIGLDLPPPDSDEWESTPTSFPQFAAAANSSARTPNRSRRKIGEPS</sequence>
<dbReference type="Pfam" id="PF13949">
    <property type="entry name" value="ALIX_LYPXL_bnd"/>
    <property type="match status" value="1"/>
</dbReference>
<keyword evidence="5" id="KW-1185">Reference proteome</keyword>
<accession>A0A4Y7QEM5</accession>
<feature type="region of interest" description="Disordered" evidence="2">
    <location>
        <begin position="750"/>
        <end position="817"/>
    </location>
</feature>
<gene>
    <name evidence="4" type="ORF">BD410DRAFT_743755</name>
</gene>
<dbReference type="AlphaFoldDB" id="A0A4Y7QEM5"/>
<evidence type="ECO:0000256" key="1">
    <source>
        <dbReference type="ARBA" id="ARBA00038154"/>
    </source>
</evidence>
<protein>
    <submittedName>
        <fullName evidence="4">pH-response regulator</fullName>
    </submittedName>
</protein>